<evidence type="ECO:0000313" key="3">
    <source>
        <dbReference type="Proteomes" id="UP000030355"/>
    </source>
</evidence>
<sequence>MARFAAAKMVLSENYTSCLNNSNKSPNAPLIPGITFQSTDCSSLMSATIDKTCSISLDMSNGAKTGWAESFDSCQSFNLIAQKYNNFDFVVQNAAINNECSDYVILEASNWDEAQQRSQSLGGNLVTINNKDEYSWLQNNVWAKNELLSLAGDNSQESTYYFTGLNDVAKEGEYVWASGETSDFNNNEDLIHRQNWLAQQHMANSKDYFVIGGTNDKGFTDYVQNDYRPDLYNGLSGHLTWVDNESSWLKNNGNPRHFGLAEIPSCK</sequence>
<dbReference type="EMBL" id="JNAL01000003">
    <property type="protein sequence ID" value="KGF97980.1"/>
    <property type="molecule type" value="Genomic_DNA"/>
</dbReference>
<dbReference type="AlphaFoldDB" id="A0A0A2A8U1"/>
<dbReference type="SUPFAM" id="SSF56436">
    <property type="entry name" value="C-type lectin-like"/>
    <property type="match status" value="1"/>
</dbReference>
<name>A0A0A2A8U1_PROMR</name>
<dbReference type="InterPro" id="IPR016186">
    <property type="entry name" value="C-type_lectin-like/link_sf"/>
</dbReference>
<comment type="caution">
    <text evidence="2">The sequence shown here is derived from an EMBL/GenBank/DDBJ whole genome shotgun (WGS) entry which is preliminary data.</text>
</comment>
<dbReference type="InterPro" id="IPR001304">
    <property type="entry name" value="C-type_lectin-like"/>
</dbReference>
<dbReference type="Proteomes" id="UP000030355">
    <property type="component" value="Unassembled WGS sequence"/>
</dbReference>
<accession>A0A0A2A8U1</accession>
<organism evidence="2 3">
    <name type="scientific">Prochlorococcus marinus str. MIT 9201</name>
    <dbReference type="NCBI Taxonomy" id="93057"/>
    <lineage>
        <taxon>Bacteria</taxon>
        <taxon>Bacillati</taxon>
        <taxon>Cyanobacteriota</taxon>
        <taxon>Cyanophyceae</taxon>
        <taxon>Synechococcales</taxon>
        <taxon>Prochlorococcaceae</taxon>
        <taxon>Prochlorococcus</taxon>
    </lineage>
</organism>
<feature type="domain" description="C-type lectin" evidence="1">
    <location>
        <begin position="96"/>
        <end position="196"/>
    </location>
</feature>
<dbReference type="STRING" id="93057.EU95_0081"/>
<proteinExistence type="predicted"/>
<gene>
    <name evidence="2" type="ORF">EU95_0081</name>
</gene>
<reference evidence="3" key="1">
    <citation type="journal article" date="2014" name="Sci. Data">
        <title>Genomes of diverse isolates of the marine cyanobacterium Prochlorococcus.</title>
        <authorList>
            <person name="Biller S."/>
            <person name="Berube P."/>
            <person name="Thompson J."/>
            <person name="Kelly L."/>
            <person name="Roggensack S."/>
            <person name="Awad L."/>
            <person name="Roache-Johnson K."/>
            <person name="Ding H."/>
            <person name="Giovannoni S.J."/>
            <person name="Moore L.R."/>
            <person name="Chisholm S.W."/>
        </authorList>
    </citation>
    <scope>NUCLEOTIDE SEQUENCE [LARGE SCALE GENOMIC DNA]</scope>
    <source>
        <strain evidence="3">MIT 9201</strain>
    </source>
</reference>
<evidence type="ECO:0000259" key="1">
    <source>
        <dbReference type="PROSITE" id="PS50041"/>
    </source>
</evidence>
<evidence type="ECO:0000313" key="2">
    <source>
        <dbReference type="EMBL" id="KGF97980.1"/>
    </source>
</evidence>
<dbReference type="Pfam" id="PF00059">
    <property type="entry name" value="Lectin_C"/>
    <property type="match status" value="1"/>
</dbReference>
<dbReference type="PROSITE" id="PS50041">
    <property type="entry name" value="C_TYPE_LECTIN_2"/>
    <property type="match status" value="1"/>
</dbReference>
<dbReference type="InterPro" id="IPR016187">
    <property type="entry name" value="CTDL_fold"/>
</dbReference>
<dbReference type="Gene3D" id="3.10.100.10">
    <property type="entry name" value="Mannose-Binding Protein A, subunit A"/>
    <property type="match status" value="1"/>
</dbReference>
<protein>
    <recommendedName>
        <fullName evidence="1">C-type lectin domain-containing protein</fullName>
    </recommendedName>
</protein>